<comment type="subunit">
    <text evidence="2">Homodimer.</text>
</comment>
<keyword evidence="5" id="KW-0862">Zinc</keyword>
<name>Q0D4I4_ORYSJ</name>
<evidence type="ECO:0000256" key="6">
    <source>
        <dbReference type="ARBA" id="ARBA00023015"/>
    </source>
</evidence>
<evidence type="ECO:0000313" key="14">
    <source>
        <dbReference type="Proteomes" id="UP000000763"/>
    </source>
</evidence>
<dbReference type="SUPFAM" id="SSF53098">
    <property type="entry name" value="Ribonuclease H-like"/>
    <property type="match status" value="1"/>
</dbReference>
<dbReference type="AlphaFoldDB" id="Q0D4I4"/>
<reference evidence="13 14" key="1">
    <citation type="journal article" date="2005" name="Nature">
        <title>The map-based sequence of the rice genome.</title>
        <authorList>
            <consortium name="International rice genome sequencing project (IRGSP)"/>
            <person name="Matsumoto T."/>
            <person name="Wu J."/>
            <person name="Kanamori H."/>
            <person name="Katayose Y."/>
            <person name="Fujisawa M."/>
            <person name="Namiki N."/>
            <person name="Mizuno H."/>
            <person name="Yamamoto K."/>
            <person name="Antonio B.A."/>
            <person name="Baba T."/>
            <person name="Sakata K."/>
            <person name="Nagamura Y."/>
            <person name="Aoki H."/>
            <person name="Arikawa K."/>
            <person name="Arita K."/>
            <person name="Bito T."/>
            <person name="Chiden Y."/>
            <person name="Fujitsuka N."/>
            <person name="Fukunaka R."/>
            <person name="Hamada M."/>
            <person name="Harada C."/>
            <person name="Hayashi A."/>
            <person name="Hijishita S."/>
            <person name="Honda M."/>
            <person name="Hosokawa S."/>
            <person name="Ichikawa Y."/>
            <person name="Idonuma A."/>
            <person name="Iijima M."/>
            <person name="Ikeda M."/>
            <person name="Ikeno M."/>
            <person name="Ito K."/>
            <person name="Ito S."/>
            <person name="Ito T."/>
            <person name="Ito Y."/>
            <person name="Ito Y."/>
            <person name="Iwabuchi A."/>
            <person name="Kamiya K."/>
            <person name="Karasawa W."/>
            <person name="Kurita K."/>
            <person name="Katagiri S."/>
            <person name="Kikuta A."/>
            <person name="Kobayashi H."/>
            <person name="Kobayashi N."/>
            <person name="Machita K."/>
            <person name="Maehara T."/>
            <person name="Masukawa M."/>
            <person name="Mizubayashi T."/>
            <person name="Mukai Y."/>
            <person name="Nagasaki H."/>
            <person name="Nagata Y."/>
            <person name="Naito S."/>
            <person name="Nakashima M."/>
            <person name="Nakama Y."/>
            <person name="Nakamichi Y."/>
            <person name="Nakamura M."/>
            <person name="Meguro A."/>
            <person name="Negishi M."/>
            <person name="Ohta I."/>
            <person name="Ohta T."/>
            <person name="Okamoto M."/>
            <person name="Ono N."/>
            <person name="Saji S."/>
            <person name="Sakaguchi M."/>
            <person name="Sakai K."/>
            <person name="Shibata M."/>
            <person name="Shimokawa T."/>
            <person name="Song J."/>
            <person name="Takazaki Y."/>
            <person name="Terasawa K."/>
            <person name="Tsugane M."/>
            <person name="Tsuji K."/>
            <person name="Ueda S."/>
            <person name="Waki K."/>
            <person name="Yamagata H."/>
            <person name="Yamamoto M."/>
            <person name="Yamamoto S."/>
            <person name="Yamane H."/>
            <person name="Yoshiki S."/>
            <person name="Yoshihara R."/>
            <person name="Yukawa K."/>
            <person name="Zhong H."/>
            <person name="Yano M."/>
            <person name="Yuan Q."/>
            <person name="Ouyang S."/>
            <person name="Liu J."/>
            <person name="Jones K.M."/>
            <person name="Gansberger K."/>
            <person name="Moffat K."/>
            <person name="Hill J."/>
            <person name="Bera J."/>
            <person name="Fadrosh D."/>
            <person name="Jin S."/>
            <person name="Johri S."/>
            <person name="Kim M."/>
            <person name="Overton L."/>
            <person name="Reardon M."/>
            <person name="Tsitrin T."/>
            <person name="Vuong H."/>
            <person name="Weaver B."/>
            <person name="Ciecko A."/>
            <person name="Tallon L."/>
            <person name="Jackson J."/>
            <person name="Pai G."/>
            <person name="Aken S.V."/>
            <person name="Utterback T."/>
            <person name="Reidmuller S."/>
            <person name="Feldblyum T."/>
            <person name="Hsiao J."/>
            <person name="Zismann V."/>
            <person name="Iobst S."/>
            <person name="de Vazeille A.R."/>
            <person name="Buell C.R."/>
            <person name="Ying K."/>
            <person name="Li Y."/>
            <person name="Lu T."/>
            <person name="Huang Y."/>
            <person name="Zhao Q."/>
            <person name="Feng Q."/>
            <person name="Zhang L."/>
            <person name="Zhu J."/>
            <person name="Weng Q."/>
            <person name="Mu J."/>
            <person name="Lu Y."/>
            <person name="Fan D."/>
            <person name="Liu Y."/>
            <person name="Guan J."/>
            <person name="Zhang Y."/>
            <person name="Yu S."/>
            <person name="Liu X."/>
            <person name="Zhang Y."/>
            <person name="Hong G."/>
            <person name="Han B."/>
            <person name="Choisne N."/>
            <person name="Demange N."/>
            <person name="Orjeda G."/>
            <person name="Samain S."/>
            <person name="Cattolico L."/>
            <person name="Pelletier E."/>
            <person name="Couloux A."/>
            <person name="Segurens B."/>
            <person name="Wincker P."/>
            <person name="D'Hont A."/>
            <person name="Scarpelli C."/>
            <person name="Weissenbach J."/>
            <person name="Salanoubat M."/>
            <person name="Quetier F."/>
            <person name="Yu Y."/>
            <person name="Kim H.R."/>
            <person name="Rambo T."/>
            <person name="Currie J."/>
            <person name="Collura K."/>
            <person name="Luo M."/>
            <person name="Yang T."/>
            <person name="Ammiraju J.S.S."/>
            <person name="Engler F."/>
            <person name="Soderlund C."/>
            <person name="Wing R.A."/>
            <person name="Palmer L.E."/>
            <person name="de la Bastide M."/>
            <person name="Spiegel L."/>
            <person name="Nascimento L."/>
            <person name="Zutavern T."/>
            <person name="O'Shaughnessy A."/>
            <person name="Dike S."/>
            <person name="Dedhia N."/>
            <person name="Preston R."/>
            <person name="Balija V."/>
            <person name="McCombie W.R."/>
            <person name="Chow T."/>
            <person name="Chen H."/>
            <person name="Chung M."/>
            <person name="Chen C."/>
            <person name="Shaw J."/>
            <person name="Wu H."/>
            <person name="Hsiao K."/>
            <person name="Chao Y."/>
            <person name="Chu M."/>
            <person name="Cheng C."/>
            <person name="Hour A."/>
            <person name="Lee P."/>
            <person name="Lin S."/>
            <person name="Lin Y."/>
            <person name="Liou J."/>
            <person name="Liu S."/>
            <person name="Hsing Y."/>
            <person name="Raghuvanshi S."/>
            <person name="Mohanty A."/>
            <person name="Bharti A.K."/>
            <person name="Gaur A."/>
            <person name="Gupta V."/>
            <person name="Kumar D."/>
            <person name="Ravi V."/>
            <person name="Vij S."/>
            <person name="Kapur A."/>
            <person name="Khurana P."/>
            <person name="Khurana P."/>
            <person name="Khurana J.P."/>
            <person name="Tyagi A.K."/>
            <person name="Gaikwad K."/>
            <person name="Singh A."/>
            <person name="Dalal V."/>
            <person name="Srivastava S."/>
            <person name="Dixit A."/>
            <person name="Pal A.K."/>
            <person name="Ghazi I.A."/>
            <person name="Yadav M."/>
            <person name="Pandit A."/>
            <person name="Bhargava A."/>
            <person name="Sureshbabu K."/>
            <person name="Batra K."/>
            <person name="Sharma T.R."/>
            <person name="Mohapatra T."/>
            <person name="Singh N.K."/>
            <person name="Messing J."/>
            <person name="Nelson A.B."/>
            <person name="Fuks G."/>
            <person name="Kavchok S."/>
            <person name="Keizer G."/>
            <person name="Linton E."/>
            <person name="Llaca V."/>
            <person name="Song R."/>
            <person name="Tanyolac B."/>
            <person name="Young S."/>
            <person name="Ho-Il K."/>
            <person name="Hahn J.H."/>
            <person name="Sangsakoo G."/>
            <person name="Vanavichit A."/>
            <person name="de Mattos Luiz.A.T."/>
            <person name="Zimmer P.D."/>
            <person name="Malone G."/>
            <person name="Dellagostin O."/>
            <person name="de Oliveira A.C."/>
            <person name="Bevan M."/>
            <person name="Bancroft I."/>
            <person name="Minx P."/>
            <person name="Cordum H."/>
            <person name="Wilson R."/>
            <person name="Cheng Z."/>
            <person name="Jin W."/>
            <person name="Jiang J."/>
            <person name="Leong S.A."/>
            <person name="Iwama H."/>
            <person name="Gojobori T."/>
            <person name="Itoh T."/>
            <person name="Niimura Y."/>
            <person name="Fujii Y."/>
            <person name="Habara T."/>
            <person name="Sakai H."/>
            <person name="Sato Y."/>
            <person name="Wilson G."/>
            <person name="Kumar K."/>
            <person name="McCouch S."/>
            <person name="Juretic N."/>
            <person name="Hoen D."/>
            <person name="Wright S."/>
            <person name="Bruskiewich R."/>
            <person name="Bureau T."/>
            <person name="Miyao A."/>
            <person name="Hirochika H."/>
            <person name="Nishikawa T."/>
            <person name="Kadowaki K."/>
            <person name="Sugiura M."/>
            <person name="Burr B."/>
            <person name="Sasaki T."/>
        </authorList>
    </citation>
    <scope>NUCLEOTIDE SEQUENCE [LARGE SCALE GENOMIC DNA]</scope>
    <source>
        <strain evidence="14">cv. Nipponbare</strain>
    </source>
</reference>
<accession>Q0D4I4</accession>
<dbReference type="GO" id="GO:0003677">
    <property type="term" value="F:DNA binding"/>
    <property type="evidence" value="ECO:0007669"/>
    <property type="project" value="UniProtKB-KW"/>
</dbReference>
<evidence type="ECO:0000256" key="11">
    <source>
        <dbReference type="SAM" id="MobiDB-lite"/>
    </source>
</evidence>
<dbReference type="Pfam" id="PF14372">
    <property type="entry name" value="hAT-like_RNase-H"/>
    <property type="match status" value="1"/>
</dbReference>
<keyword evidence="7" id="KW-0238">DNA-binding</keyword>
<organism evidence="13 14">
    <name type="scientific">Oryza sativa subsp. japonica</name>
    <name type="common">Rice</name>
    <dbReference type="NCBI Taxonomy" id="39947"/>
    <lineage>
        <taxon>Eukaryota</taxon>
        <taxon>Viridiplantae</taxon>
        <taxon>Streptophyta</taxon>
        <taxon>Embryophyta</taxon>
        <taxon>Tracheophyta</taxon>
        <taxon>Spermatophyta</taxon>
        <taxon>Magnoliopsida</taxon>
        <taxon>Liliopsida</taxon>
        <taxon>Poales</taxon>
        <taxon>Poaceae</taxon>
        <taxon>BOP clade</taxon>
        <taxon>Oryzoideae</taxon>
        <taxon>Oryzeae</taxon>
        <taxon>Oryzinae</taxon>
        <taxon>Oryza</taxon>
        <taxon>Oryza sativa</taxon>
    </lineage>
</organism>
<keyword evidence="8" id="KW-0804">Transcription</keyword>
<evidence type="ECO:0000256" key="9">
    <source>
        <dbReference type="ARBA" id="ARBA00023242"/>
    </source>
</evidence>
<dbReference type="InterPro" id="IPR025525">
    <property type="entry name" value="hAT-like_transposase_RNase-H"/>
</dbReference>
<keyword evidence="3" id="KW-0479">Metal-binding</keyword>
<dbReference type="PANTHER" id="PTHR46481:SF10">
    <property type="entry name" value="ZINC FINGER BED DOMAIN-CONTAINING PROTEIN 39"/>
    <property type="match status" value="1"/>
</dbReference>
<feature type="compositionally biased region" description="Acidic residues" evidence="11">
    <location>
        <begin position="90"/>
        <end position="101"/>
    </location>
</feature>
<sequence length="762" mass="86434">MAHLTYSLVPLLCSSVFRRRMEAPAGGGYLLGGQPARCFGGHSIGSNGEGFGGHPATSPPSSSWVSLPREHSEEMRTPNAFFGLGTNSGEDIEMGDDDSDSEQVGPVDEHVNPVIQALTRKFRYEAWKEFVPILIDNEVGAGKCKHCDTEIRAKRGAGTSSLRKHLTRCKKRISALKIVGNLDFTLMSPNSVRLKNWSFDPEVSRKELMRMIVLHELPFQFVEYDGFRSFAASLNPYFKIISRTTIRNDCIAAFKEQKLAMKDMFKGANCRFSLTADMWTSNQTMGYMCVTCHFIDTDWRVQKRIIKFFGVKTPHTGVQMFNAMLSCIQDWNIADKIFSVTLDNASANDSMAKLLKCNLKAKKTIPAGGKLLHNRCVAHVINLIAKDGLKVIDSIVCNIRESVKYMDNSPSRKEKFEEIIAQEGITCELHPTVDVCTHWNSTYLMLNAAFPFMRAYASLVVQEKNYKYAPSPDQWERATIVSGILKVLYDATMVVSGSLYPTSNLYFHEMWKIKLVLDKERSNNDTEVASMVKKMKDKFDKYWLKSYKYLCIPVIFDPRFKFKFVEFRLGQAFGENAKERIDKVKKRMNMLFKEYSDKLKDSNANPLRQAEHVMSISENDPMADWVQHISEQLSEQVDTELDIYLKENPIQEFGNKFDILNWWKTNRSKYPTLACIAQDVVAWPASTVASESAFSTRSRVISDFRCSLTMDSVEALICLQDWFRASAGPNINVSSVNEINYSDNFVNLDLEDSMDGQDGGSL</sequence>
<evidence type="ECO:0000256" key="8">
    <source>
        <dbReference type="ARBA" id="ARBA00023163"/>
    </source>
</evidence>
<dbReference type="InterPro" id="IPR052035">
    <property type="entry name" value="ZnF_BED_domain_contain"/>
</dbReference>
<dbReference type="EMBL" id="AP008213">
    <property type="protein sequence ID" value="BAF22239.2"/>
    <property type="molecule type" value="Genomic_DNA"/>
</dbReference>
<dbReference type="Proteomes" id="UP000000763">
    <property type="component" value="Chromosome 7"/>
</dbReference>
<comment type="subcellular location">
    <subcellularLocation>
        <location evidence="1">Nucleus</location>
    </subcellularLocation>
</comment>
<dbReference type="GO" id="GO:0005634">
    <property type="term" value="C:nucleus"/>
    <property type="evidence" value="ECO:0007669"/>
    <property type="project" value="UniProtKB-SubCell"/>
</dbReference>
<dbReference type="InterPro" id="IPR008906">
    <property type="entry name" value="HATC_C_dom"/>
</dbReference>
<evidence type="ECO:0000256" key="1">
    <source>
        <dbReference type="ARBA" id="ARBA00004123"/>
    </source>
</evidence>
<evidence type="ECO:0000256" key="4">
    <source>
        <dbReference type="ARBA" id="ARBA00022771"/>
    </source>
</evidence>
<dbReference type="PANTHER" id="PTHR46481">
    <property type="entry name" value="ZINC FINGER BED DOMAIN-CONTAINING PROTEIN 4"/>
    <property type="match status" value="1"/>
</dbReference>
<evidence type="ECO:0000259" key="12">
    <source>
        <dbReference type="PROSITE" id="PS50808"/>
    </source>
</evidence>
<dbReference type="HOGENOM" id="CLU_009123_1_2_1"/>
<dbReference type="SMART" id="SM00614">
    <property type="entry name" value="ZnF_BED"/>
    <property type="match status" value="1"/>
</dbReference>
<dbReference type="Pfam" id="PF05699">
    <property type="entry name" value="Dimer_Tnp_hAT"/>
    <property type="match status" value="1"/>
</dbReference>
<proteinExistence type="predicted"/>
<dbReference type="GO" id="GO:0008270">
    <property type="term" value="F:zinc ion binding"/>
    <property type="evidence" value="ECO:0007669"/>
    <property type="project" value="UniProtKB-KW"/>
</dbReference>
<evidence type="ECO:0000256" key="7">
    <source>
        <dbReference type="ARBA" id="ARBA00023125"/>
    </source>
</evidence>
<reference evidence="14" key="2">
    <citation type="journal article" date="2008" name="Nucleic Acids Res.">
        <title>The rice annotation project database (RAP-DB): 2008 update.</title>
        <authorList>
            <consortium name="The rice annotation project (RAP)"/>
        </authorList>
    </citation>
    <scope>GENOME REANNOTATION</scope>
    <source>
        <strain evidence="14">cv. Nipponbare</strain>
    </source>
</reference>
<protein>
    <submittedName>
        <fullName evidence="13">Os07g0624100 protein</fullName>
    </submittedName>
</protein>
<dbReference type="GO" id="GO:0046983">
    <property type="term" value="F:protein dimerization activity"/>
    <property type="evidence" value="ECO:0007669"/>
    <property type="project" value="InterPro"/>
</dbReference>
<feature type="domain" description="BED-type" evidence="12">
    <location>
        <begin position="121"/>
        <end position="176"/>
    </location>
</feature>
<evidence type="ECO:0000256" key="5">
    <source>
        <dbReference type="ARBA" id="ARBA00022833"/>
    </source>
</evidence>
<dbReference type="InterPro" id="IPR003656">
    <property type="entry name" value="Znf_BED"/>
</dbReference>
<dbReference type="OrthoDB" id="1935496at2759"/>
<dbReference type="PROSITE" id="PS50808">
    <property type="entry name" value="ZF_BED"/>
    <property type="match status" value="1"/>
</dbReference>
<dbReference type="KEGG" id="osa:4343958"/>
<evidence type="ECO:0000256" key="3">
    <source>
        <dbReference type="ARBA" id="ARBA00022723"/>
    </source>
</evidence>
<evidence type="ECO:0000256" key="10">
    <source>
        <dbReference type="PROSITE-ProRule" id="PRU00027"/>
    </source>
</evidence>
<dbReference type="KEGG" id="dosa:Os07g0624100"/>
<gene>
    <name evidence="13" type="ordered locus">Os07g0624100</name>
</gene>
<feature type="region of interest" description="Disordered" evidence="11">
    <location>
        <begin position="79"/>
        <end position="106"/>
    </location>
</feature>
<dbReference type="InterPro" id="IPR012337">
    <property type="entry name" value="RNaseH-like_sf"/>
</dbReference>
<keyword evidence="9" id="KW-0539">Nucleus</keyword>
<evidence type="ECO:0000313" key="13">
    <source>
        <dbReference type="EMBL" id="BAF22239.2"/>
    </source>
</evidence>
<keyword evidence="4 10" id="KW-0863">Zinc-finger</keyword>
<evidence type="ECO:0000256" key="2">
    <source>
        <dbReference type="ARBA" id="ARBA00011738"/>
    </source>
</evidence>
<keyword evidence="6" id="KW-0805">Transcription regulation</keyword>